<evidence type="ECO:0000256" key="6">
    <source>
        <dbReference type="PIRSR" id="PIRSR602129-50"/>
    </source>
</evidence>
<evidence type="ECO:0000256" key="2">
    <source>
        <dbReference type="ARBA" id="ARBA00009533"/>
    </source>
</evidence>
<proteinExistence type="inferred from homology"/>
<dbReference type="InterPro" id="IPR010977">
    <property type="entry name" value="Aromatic_deC"/>
</dbReference>
<dbReference type="GO" id="GO:0030170">
    <property type="term" value="F:pyridoxal phosphate binding"/>
    <property type="evidence" value="ECO:0007669"/>
    <property type="project" value="InterPro"/>
</dbReference>
<dbReference type="InterPro" id="IPR002129">
    <property type="entry name" value="PyrdxlP-dep_de-COase"/>
</dbReference>
<dbReference type="PANTHER" id="PTHR11999">
    <property type="entry name" value="GROUP II PYRIDOXAL-5-PHOSPHATE DECARBOXYLASE"/>
    <property type="match status" value="1"/>
</dbReference>
<keyword evidence="4 6" id="KW-0663">Pyridoxal phosphate</keyword>
<feature type="modified residue" description="N6-(pyridoxal phosphate)lysine" evidence="6">
    <location>
        <position position="317"/>
    </location>
</feature>
<name>A0A956RPP4_UNCEI</name>
<evidence type="ECO:0000256" key="1">
    <source>
        <dbReference type="ARBA" id="ARBA00001933"/>
    </source>
</evidence>
<gene>
    <name evidence="9" type="ORF">KC729_04695</name>
</gene>
<dbReference type="Gene3D" id="1.20.1340.10">
    <property type="entry name" value="dopa decarboxylase, N-terminal domain"/>
    <property type="match status" value="1"/>
</dbReference>
<evidence type="ECO:0000313" key="10">
    <source>
        <dbReference type="Proteomes" id="UP000697710"/>
    </source>
</evidence>
<organism evidence="9 10">
    <name type="scientific">Eiseniibacteriota bacterium</name>
    <dbReference type="NCBI Taxonomy" id="2212470"/>
    <lineage>
        <taxon>Bacteria</taxon>
        <taxon>Candidatus Eiseniibacteriota</taxon>
    </lineage>
</organism>
<dbReference type="GO" id="GO:0019752">
    <property type="term" value="P:carboxylic acid metabolic process"/>
    <property type="evidence" value="ECO:0007669"/>
    <property type="project" value="InterPro"/>
</dbReference>
<dbReference type="Proteomes" id="UP000697710">
    <property type="component" value="Unassembled WGS sequence"/>
</dbReference>
<protein>
    <submittedName>
        <fullName evidence="9">Amino acid decarboxylase</fullName>
    </submittedName>
</protein>
<dbReference type="GO" id="GO:0005737">
    <property type="term" value="C:cytoplasm"/>
    <property type="evidence" value="ECO:0007669"/>
    <property type="project" value="TreeGrafter"/>
</dbReference>
<evidence type="ECO:0000256" key="8">
    <source>
        <dbReference type="SAM" id="MobiDB-lite"/>
    </source>
</evidence>
<dbReference type="PANTHER" id="PTHR11999:SF70">
    <property type="entry name" value="MIP05841P"/>
    <property type="match status" value="1"/>
</dbReference>
<reference evidence="9" key="2">
    <citation type="journal article" date="2021" name="Microbiome">
        <title>Successional dynamics and alternative stable states in a saline activated sludge microbial community over 9 years.</title>
        <authorList>
            <person name="Wang Y."/>
            <person name="Ye J."/>
            <person name="Ju F."/>
            <person name="Liu L."/>
            <person name="Boyd J.A."/>
            <person name="Deng Y."/>
            <person name="Parks D.H."/>
            <person name="Jiang X."/>
            <person name="Yin X."/>
            <person name="Woodcroft B.J."/>
            <person name="Tyson G.W."/>
            <person name="Hugenholtz P."/>
            <person name="Polz M.F."/>
            <person name="Zhang T."/>
        </authorList>
    </citation>
    <scope>NUCLEOTIDE SEQUENCE</scope>
    <source>
        <strain evidence="9">HKST-UBA01</strain>
    </source>
</reference>
<comment type="similarity">
    <text evidence="2 7">Belongs to the group II decarboxylase family.</text>
</comment>
<sequence>MESPNPDRGASESPAGPESWNWDPESFRAHGHRAVDWVADYLARVGELPVLPAVRPGDVARGLPEHPPEHGEPFDALLSDLDRVVVPGLTHWNHPGFFAYFGITASGPGILGELVASAFNTNGMLWKTSPATTEVEQHVLRWMLEMFDLPRDWFPQLVDTASIGTLVALAAAREAQADLEIRKEGLAAPGHPRLRAYASEQAHSSVEKALITLGLGQAGLRKIPTDESFRMDVRALRQAVEEDRADGWRPFAVIATVGTTSTTSVDPVSEIADLCREHRLWLHVDAAYAGTAALLPEMRAHFAGCDRADSYLMNPHKWMFVPIDCSAFYTAHPDVLQRAFQLVPDYLRTEPAAHATDLMNYGVQLGRRFRAIKLWWVIRTFGVEGLRSRVREHCRLARELARWIGSDDRFEISAPAPFSTVCFRGRWPGLPDEGEDAANEDLARRVSGHGPVFLATTRLRGRTTLRLAIGNLRSEESHVRLAWELLQSEHAAAGENAG</sequence>
<evidence type="ECO:0000256" key="5">
    <source>
        <dbReference type="ARBA" id="ARBA00023239"/>
    </source>
</evidence>
<dbReference type="Gene3D" id="3.90.1150.10">
    <property type="entry name" value="Aspartate Aminotransferase, domain 1"/>
    <property type="match status" value="1"/>
</dbReference>
<dbReference type="Pfam" id="PF00282">
    <property type="entry name" value="Pyridoxal_deC"/>
    <property type="match status" value="1"/>
</dbReference>
<comment type="cofactor">
    <cofactor evidence="1 6 7">
        <name>pyridoxal 5'-phosphate</name>
        <dbReference type="ChEBI" id="CHEBI:597326"/>
    </cofactor>
</comment>
<evidence type="ECO:0000256" key="7">
    <source>
        <dbReference type="RuleBase" id="RU000382"/>
    </source>
</evidence>
<dbReference type="GO" id="GO:0016831">
    <property type="term" value="F:carboxy-lyase activity"/>
    <property type="evidence" value="ECO:0007669"/>
    <property type="project" value="UniProtKB-KW"/>
</dbReference>
<dbReference type="InterPro" id="IPR015424">
    <property type="entry name" value="PyrdxlP-dep_Trfase"/>
</dbReference>
<accession>A0A956RPP4</accession>
<evidence type="ECO:0000256" key="3">
    <source>
        <dbReference type="ARBA" id="ARBA00022793"/>
    </source>
</evidence>
<dbReference type="AlphaFoldDB" id="A0A956RPP4"/>
<feature type="region of interest" description="Disordered" evidence="8">
    <location>
        <begin position="1"/>
        <end position="24"/>
    </location>
</feature>
<keyword evidence="5 7" id="KW-0456">Lyase</keyword>
<dbReference type="PRINTS" id="PR00800">
    <property type="entry name" value="YHDCRBOXLASE"/>
</dbReference>
<reference evidence="9" key="1">
    <citation type="submission" date="2020-04" db="EMBL/GenBank/DDBJ databases">
        <authorList>
            <person name="Zhang T."/>
        </authorList>
    </citation>
    <scope>NUCLEOTIDE SEQUENCE</scope>
    <source>
        <strain evidence="9">HKST-UBA01</strain>
    </source>
</reference>
<dbReference type="InterPro" id="IPR015421">
    <property type="entry name" value="PyrdxlP-dep_Trfase_major"/>
</dbReference>
<dbReference type="GO" id="GO:0006520">
    <property type="term" value="P:amino acid metabolic process"/>
    <property type="evidence" value="ECO:0007669"/>
    <property type="project" value="InterPro"/>
</dbReference>
<evidence type="ECO:0000256" key="4">
    <source>
        <dbReference type="ARBA" id="ARBA00022898"/>
    </source>
</evidence>
<keyword evidence="3" id="KW-0210">Decarboxylase</keyword>
<evidence type="ECO:0000313" key="9">
    <source>
        <dbReference type="EMBL" id="MCA9726959.1"/>
    </source>
</evidence>
<dbReference type="InterPro" id="IPR015422">
    <property type="entry name" value="PyrdxlP-dep_Trfase_small"/>
</dbReference>
<dbReference type="Gene3D" id="3.40.640.10">
    <property type="entry name" value="Type I PLP-dependent aspartate aminotransferase-like (Major domain)"/>
    <property type="match status" value="1"/>
</dbReference>
<comment type="caution">
    <text evidence="9">The sequence shown here is derived from an EMBL/GenBank/DDBJ whole genome shotgun (WGS) entry which is preliminary data.</text>
</comment>
<dbReference type="EMBL" id="JAGQHR010000089">
    <property type="protein sequence ID" value="MCA9726959.1"/>
    <property type="molecule type" value="Genomic_DNA"/>
</dbReference>
<dbReference type="SUPFAM" id="SSF53383">
    <property type="entry name" value="PLP-dependent transferases"/>
    <property type="match status" value="1"/>
</dbReference>